<gene>
    <name evidence="1" type="ORF">IHE45_14G052000</name>
</gene>
<evidence type="ECO:0000313" key="1">
    <source>
        <dbReference type="EMBL" id="KAH7663399.1"/>
    </source>
</evidence>
<organism evidence="1 2">
    <name type="scientific">Dioscorea alata</name>
    <name type="common">Purple yam</name>
    <dbReference type="NCBI Taxonomy" id="55571"/>
    <lineage>
        <taxon>Eukaryota</taxon>
        <taxon>Viridiplantae</taxon>
        <taxon>Streptophyta</taxon>
        <taxon>Embryophyta</taxon>
        <taxon>Tracheophyta</taxon>
        <taxon>Spermatophyta</taxon>
        <taxon>Magnoliopsida</taxon>
        <taxon>Liliopsida</taxon>
        <taxon>Dioscoreales</taxon>
        <taxon>Dioscoreaceae</taxon>
        <taxon>Dioscorea</taxon>
    </lineage>
</organism>
<name>A0ACB7URQ4_DIOAL</name>
<protein>
    <submittedName>
        <fullName evidence="1">Uncharacterized protein</fullName>
    </submittedName>
</protein>
<proteinExistence type="predicted"/>
<accession>A0ACB7URQ4</accession>
<dbReference type="EMBL" id="CM037024">
    <property type="protein sequence ID" value="KAH7663399.1"/>
    <property type="molecule type" value="Genomic_DNA"/>
</dbReference>
<keyword evidence="2" id="KW-1185">Reference proteome</keyword>
<comment type="caution">
    <text evidence="1">The sequence shown here is derived from an EMBL/GenBank/DDBJ whole genome shotgun (WGS) entry which is preliminary data.</text>
</comment>
<evidence type="ECO:0000313" key="2">
    <source>
        <dbReference type="Proteomes" id="UP000827976"/>
    </source>
</evidence>
<dbReference type="Proteomes" id="UP000827976">
    <property type="component" value="Chromosome 14"/>
</dbReference>
<sequence length="275" mass="29474">MLKLSGWPRLTWGRGARAAEGGRSSPPTSRVGPCNPSVARRVPTPRRVGGATTSGTRRVAGPTLVAPRPAPVEGGRRSSARRAAGGQSPRPRARARAGATRSRDAQAGVPSAGWPRAQLAFKDSMVHGILQFTPSIAFRYVLHRCESRDIRCRESCDSCVVSFLRAGARRPGGAAARSEGRDVLGASRAGCGVMSSRPPPPRRRQLWGRGRTVRHAGVRAGRRGALARAPPTLTPPRPRPALPRVLGSSACLRRVSTMILPQVHLRKPCYDFSFL</sequence>
<reference evidence="2" key="1">
    <citation type="journal article" date="2022" name="Nat. Commun.">
        <title>Chromosome evolution and the genetic basis of agronomically important traits in greater yam.</title>
        <authorList>
            <person name="Bredeson J.V."/>
            <person name="Lyons J.B."/>
            <person name="Oniyinde I.O."/>
            <person name="Okereke N.R."/>
            <person name="Kolade O."/>
            <person name="Nnabue I."/>
            <person name="Nwadili C.O."/>
            <person name="Hribova E."/>
            <person name="Parker M."/>
            <person name="Nwogha J."/>
            <person name="Shu S."/>
            <person name="Carlson J."/>
            <person name="Kariba R."/>
            <person name="Muthemba S."/>
            <person name="Knop K."/>
            <person name="Barton G.J."/>
            <person name="Sherwood A.V."/>
            <person name="Lopez-Montes A."/>
            <person name="Asiedu R."/>
            <person name="Jamnadass R."/>
            <person name="Muchugi A."/>
            <person name="Goodstein D."/>
            <person name="Egesi C.N."/>
            <person name="Featherston J."/>
            <person name="Asfaw A."/>
            <person name="Simpson G.G."/>
            <person name="Dolezel J."/>
            <person name="Hendre P.S."/>
            <person name="Van Deynze A."/>
            <person name="Kumar P.L."/>
            <person name="Obidiegwu J.E."/>
            <person name="Bhattacharjee R."/>
            <person name="Rokhsar D.S."/>
        </authorList>
    </citation>
    <scope>NUCLEOTIDE SEQUENCE [LARGE SCALE GENOMIC DNA]</scope>
    <source>
        <strain evidence="2">cv. TDa95/00328</strain>
    </source>
</reference>